<gene>
    <name evidence="9" type="ORF">IWW36_000955</name>
</gene>
<proteinExistence type="predicted"/>
<feature type="transmembrane region" description="Helical" evidence="7">
    <location>
        <begin position="788"/>
        <end position="805"/>
    </location>
</feature>
<dbReference type="InterPro" id="IPR007219">
    <property type="entry name" value="XnlR_reg_dom"/>
</dbReference>
<dbReference type="SUPFAM" id="SSF57701">
    <property type="entry name" value="Zn2/Cys6 DNA-binding domain"/>
    <property type="match status" value="1"/>
</dbReference>
<comment type="subcellular location">
    <subcellularLocation>
        <location evidence="1">Nucleus</location>
    </subcellularLocation>
</comment>
<dbReference type="GO" id="GO:0006351">
    <property type="term" value="P:DNA-templated transcription"/>
    <property type="evidence" value="ECO:0007669"/>
    <property type="project" value="InterPro"/>
</dbReference>
<evidence type="ECO:0000256" key="6">
    <source>
        <dbReference type="SAM" id="MobiDB-lite"/>
    </source>
</evidence>
<feature type="compositionally biased region" description="Low complexity" evidence="6">
    <location>
        <begin position="1"/>
        <end position="24"/>
    </location>
</feature>
<evidence type="ECO:0000256" key="5">
    <source>
        <dbReference type="ARBA" id="ARBA00023242"/>
    </source>
</evidence>
<dbReference type="Pfam" id="PF04082">
    <property type="entry name" value="Fungal_trans"/>
    <property type="match status" value="1"/>
</dbReference>
<dbReference type="PROSITE" id="PS50048">
    <property type="entry name" value="ZN2_CY6_FUNGAL_2"/>
    <property type="match status" value="1"/>
</dbReference>
<dbReference type="CDD" id="cd00067">
    <property type="entry name" value="GAL4"/>
    <property type="match status" value="1"/>
</dbReference>
<feature type="compositionally biased region" description="Basic residues" evidence="6">
    <location>
        <begin position="165"/>
        <end position="175"/>
    </location>
</feature>
<dbReference type="OrthoDB" id="2123952at2759"/>
<keyword evidence="7" id="KW-1133">Transmembrane helix</keyword>
<evidence type="ECO:0000313" key="9">
    <source>
        <dbReference type="EMBL" id="KAJ2851632.1"/>
    </source>
</evidence>
<feature type="region of interest" description="Disordered" evidence="6">
    <location>
        <begin position="164"/>
        <end position="194"/>
    </location>
</feature>
<evidence type="ECO:0000256" key="4">
    <source>
        <dbReference type="ARBA" id="ARBA00023163"/>
    </source>
</evidence>
<dbReference type="GO" id="GO:0005634">
    <property type="term" value="C:nucleus"/>
    <property type="evidence" value="ECO:0007669"/>
    <property type="project" value="UniProtKB-SubCell"/>
</dbReference>
<dbReference type="PROSITE" id="PS00463">
    <property type="entry name" value="ZN2_CY6_FUNGAL_1"/>
    <property type="match status" value="1"/>
</dbReference>
<dbReference type="Gene3D" id="4.10.240.10">
    <property type="entry name" value="Zn(2)-C6 fungal-type DNA-binding domain"/>
    <property type="match status" value="1"/>
</dbReference>
<dbReference type="AlphaFoldDB" id="A0A9W8IGD6"/>
<evidence type="ECO:0000313" key="10">
    <source>
        <dbReference type="Proteomes" id="UP001139887"/>
    </source>
</evidence>
<feature type="compositionally biased region" description="Low complexity" evidence="6">
    <location>
        <begin position="222"/>
        <end position="243"/>
    </location>
</feature>
<feature type="region of interest" description="Disordered" evidence="6">
    <location>
        <begin position="1"/>
        <end position="43"/>
    </location>
</feature>
<dbReference type="GO" id="GO:0000981">
    <property type="term" value="F:DNA-binding transcription factor activity, RNA polymerase II-specific"/>
    <property type="evidence" value="ECO:0007669"/>
    <property type="project" value="InterPro"/>
</dbReference>
<comment type="caution">
    <text evidence="9">The sequence shown here is derived from an EMBL/GenBank/DDBJ whole genome shotgun (WGS) entry which is preliminary data.</text>
</comment>
<dbReference type="Proteomes" id="UP001139887">
    <property type="component" value="Unassembled WGS sequence"/>
</dbReference>
<keyword evidence="5" id="KW-0539">Nucleus</keyword>
<feature type="compositionally biased region" description="Polar residues" evidence="6">
    <location>
        <begin position="710"/>
        <end position="719"/>
    </location>
</feature>
<dbReference type="PANTHER" id="PTHR47338">
    <property type="entry name" value="ZN(II)2CYS6 TRANSCRIPTION FACTOR (EUROFUNG)-RELATED"/>
    <property type="match status" value="1"/>
</dbReference>
<keyword evidence="7" id="KW-0472">Membrane</keyword>
<protein>
    <recommendedName>
        <fullName evidence="8">Zn(2)-C6 fungal-type domain-containing protein</fullName>
    </recommendedName>
</protein>
<evidence type="ECO:0000259" key="8">
    <source>
        <dbReference type="PROSITE" id="PS50048"/>
    </source>
</evidence>
<keyword evidence="3" id="KW-0805">Transcription regulation</keyword>
<accession>A0A9W8IGD6</accession>
<evidence type="ECO:0000256" key="2">
    <source>
        <dbReference type="ARBA" id="ARBA00022723"/>
    </source>
</evidence>
<feature type="region of interest" description="Disordered" evidence="6">
    <location>
        <begin position="710"/>
        <end position="730"/>
    </location>
</feature>
<dbReference type="InterPro" id="IPR001138">
    <property type="entry name" value="Zn2Cys6_DnaBD"/>
</dbReference>
<dbReference type="SMART" id="SM00066">
    <property type="entry name" value="GAL4"/>
    <property type="match status" value="1"/>
</dbReference>
<sequence length="884" mass="98488">MNYVPPSHSLPFSQQQQQQPMLSSDDSRLVPLAPPPHVHSAPLPHPGWGVHRSAPLQHGDATDYRHHPYPPIPIASFYAPNQSFATPYVAGEHYDMAASMGYLHPHMIPSQPHQIPQLPRRVRCTQACNHCHRRKARCVRNQMPDGSVRCDNCIREGITCEWRESRRRGPKRRARAAAIALDGQGDEDKAQQAATRNAASIANLLNATTTTDNSILPNDKTSSSNSSNSENASSAPPANTNPNGDSKGPADANPDRTSIDSGIARTDFAAKANNSTENTDIAAKTDPSTANTGAGRRRSAQHYVLPSSRLPKGVQIPSNGNLVEQFMALEDIELREAVLAYYAYFYGFCPILHPSTLLRKVVAGTLDPLLSDSLRATTSMFVGKKLGRKIDADAMFSRLVTAITIRPEAPSVDEVCAFQLASIGVSGVRGFVCFDTLKSAVTSLLMQLNWHELDRYTELSAQQTWEEWVEAEIKRRVFWINYKIDSHHASIAGRPPVIDEDKVFVRAPCSDAEWDELSRDILVRNCCCDAESPLPSYPTGPWNDPDSADCSSSSDSDDVKGSHTRTCRTLVSGVQEELSRSFRLITPYESFMARISTLQRDAKASWVQRSGGSGTCNERDIPLLGQSPLFKRYHEEICQWRREYLAARTLRDPSLPPWEASFFGSVRHRIFLVRVRYYCINIYAPGVTILLHSANRRSFFTEARQQTAIATHSSRDSSTSPPPLAAHDPEEVHGDEQIARILNQTFGPTWCQGLVATDIEPSSWDLSVSCAHELADCLRDNRDIPLEFLDMVIPLFVFVAITVLIRQIRRCQASLADPRKQLSTQERAELESELHRCLRDAQIQWQAIRDMGSVWRVDGISKLLNNMHIDEIEKAAEQLASISL</sequence>
<dbReference type="PANTHER" id="PTHR47338:SF5">
    <property type="entry name" value="ZN(II)2CYS6 TRANSCRIPTION FACTOR (EUROFUNG)"/>
    <property type="match status" value="1"/>
</dbReference>
<feature type="region of interest" description="Disordered" evidence="6">
    <location>
        <begin position="211"/>
        <end position="298"/>
    </location>
</feature>
<reference evidence="9" key="1">
    <citation type="submission" date="2022-07" db="EMBL/GenBank/DDBJ databases">
        <title>Phylogenomic reconstructions and comparative analyses of Kickxellomycotina fungi.</title>
        <authorList>
            <person name="Reynolds N.K."/>
            <person name="Stajich J.E."/>
            <person name="Barry K."/>
            <person name="Grigoriev I.V."/>
            <person name="Crous P."/>
            <person name="Smith M.E."/>
        </authorList>
    </citation>
    <scope>NUCLEOTIDE SEQUENCE</scope>
    <source>
        <strain evidence="9">NRRL 1566</strain>
    </source>
</reference>
<dbReference type="InterPro" id="IPR050815">
    <property type="entry name" value="TF_fung"/>
</dbReference>
<dbReference type="Pfam" id="PF00172">
    <property type="entry name" value="Zn_clus"/>
    <property type="match status" value="1"/>
</dbReference>
<dbReference type="GO" id="GO:0008270">
    <property type="term" value="F:zinc ion binding"/>
    <property type="evidence" value="ECO:0007669"/>
    <property type="project" value="InterPro"/>
</dbReference>
<dbReference type="GO" id="GO:0003677">
    <property type="term" value="F:DNA binding"/>
    <property type="evidence" value="ECO:0007669"/>
    <property type="project" value="InterPro"/>
</dbReference>
<name>A0A9W8IGD6_9FUNG</name>
<dbReference type="CDD" id="cd12148">
    <property type="entry name" value="fungal_TF_MHR"/>
    <property type="match status" value="1"/>
</dbReference>
<dbReference type="InterPro" id="IPR036864">
    <property type="entry name" value="Zn2-C6_fun-type_DNA-bd_sf"/>
</dbReference>
<keyword evidence="10" id="KW-1185">Reference proteome</keyword>
<keyword evidence="7" id="KW-0812">Transmembrane</keyword>
<evidence type="ECO:0000256" key="3">
    <source>
        <dbReference type="ARBA" id="ARBA00023015"/>
    </source>
</evidence>
<organism evidence="9 10">
    <name type="scientific">Coemansia brasiliensis</name>
    <dbReference type="NCBI Taxonomy" id="2650707"/>
    <lineage>
        <taxon>Eukaryota</taxon>
        <taxon>Fungi</taxon>
        <taxon>Fungi incertae sedis</taxon>
        <taxon>Zoopagomycota</taxon>
        <taxon>Kickxellomycotina</taxon>
        <taxon>Kickxellomycetes</taxon>
        <taxon>Kickxellales</taxon>
        <taxon>Kickxellaceae</taxon>
        <taxon>Coemansia</taxon>
    </lineage>
</organism>
<dbReference type="EMBL" id="JANBUW010000010">
    <property type="protein sequence ID" value="KAJ2851632.1"/>
    <property type="molecule type" value="Genomic_DNA"/>
</dbReference>
<feature type="domain" description="Zn(2)-C6 fungal-type" evidence="8">
    <location>
        <begin position="127"/>
        <end position="162"/>
    </location>
</feature>
<evidence type="ECO:0000256" key="7">
    <source>
        <dbReference type="SAM" id="Phobius"/>
    </source>
</evidence>
<evidence type="ECO:0000256" key="1">
    <source>
        <dbReference type="ARBA" id="ARBA00004123"/>
    </source>
</evidence>
<keyword evidence="4" id="KW-0804">Transcription</keyword>
<keyword evidence="2" id="KW-0479">Metal-binding</keyword>